<evidence type="ECO:0000313" key="1">
    <source>
        <dbReference type="EMBL" id="MCT2559417.1"/>
    </source>
</evidence>
<evidence type="ECO:0000313" key="2">
    <source>
        <dbReference type="Proteomes" id="UP001142648"/>
    </source>
</evidence>
<dbReference type="RefSeq" id="WP_259962311.1">
    <property type="nucleotide sequence ID" value="NZ_JAOAMV010000005.1"/>
</dbReference>
<accession>A0A9X2W294</accession>
<gene>
    <name evidence="1" type="ORF">N0B51_10545</name>
</gene>
<keyword evidence="2" id="KW-1185">Reference proteome</keyword>
<organism evidence="1 2">
    <name type="scientific">Tsuneonella litorea</name>
    <dbReference type="NCBI Taxonomy" id="2976475"/>
    <lineage>
        <taxon>Bacteria</taxon>
        <taxon>Pseudomonadati</taxon>
        <taxon>Pseudomonadota</taxon>
        <taxon>Alphaproteobacteria</taxon>
        <taxon>Sphingomonadales</taxon>
        <taxon>Erythrobacteraceae</taxon>
        <taxon>Tsuneonella</taxon>
    </lineage>
</organism>
<dbReference type="Proteomes" id="UP001142648">
    <property type="component" value="Unassembled WGS sequence"/>
</dbReference>
<proteinExistence type="predicted"/>
<sequence>MPLCFIDFHLGVLPDHTPGQWIEASALIDGPRAFHFEARLCNRAPSGDLSQYRVSSKVEGPFTAPTILALLTLCTLPPFTPTDDSMDIFVHGDRWLTDGALARLMNPSVALEVTLNDIPRRCQDALVKQLEMASTAVCPAGISLP</sequence>
<reference evidence="1" key="1">
    <citation type="submission" date="2022-09" db="EMBL/GenBank/DDBJ databases">
        <title>The genome sequence of Tsuneonella sp. YG55.</title>
        <authorList>
            <person name="Liu Y."/>
        </authorList>
    </citation>
    <scope>NUCLEOTIDE SEQUENCE</scope>
    <source>
        <strain evidence="1">YG55</strain>
    </source>
</reference>
<protein>
    <submittedName>
        <fullName evidence="1">Uncharacterized protein</fullName>
    </submittedName>
</protein>
<dbReference type="AlphaFoldDB" id="A0A9X2W294"/>
<comment type="caution">
    <text evidence="1">The sequence shown here is derived from an EMBL/GenBank/DDBJ whole genome shotgun (WGS) entry which is preliminary data.</text>
</comment>
<dbReference type="EMBL" id="JAOAMV010000005">
    <property type="protein sequence ID" value="MCT2559417.1"/>
    <property type="molecule type" value="Genomic_DNA"/>
</dbReference>
<name>A0A9X2W294_9SPHN</name>